<dbReference type="EMBL" id="JABULY010000001">
    <property type="protein sequence ID" value="MBV6530723.1"/>
    <property type="molecule type" value="Genomic_DNA"/>
</dbReference>
<accession>A0A949SWS0</accession>
<proteinExistence type="predicted"/>
<evidence type="ECO:0000313" key="3">
    <source>
        <dbReference type="Proteomes" id="UP000732858"/>
    </source>
</evidence>
<evidence type="ECO:0000313" key="2">
    <source>
        <dbReference type="EMBL" id="MBV6545799.1"/>
    </source>
</evidence>
<dbReference type="Proteomes" id="UP000732858">
    <property type="component" value="Unassembled WGS sequence"/>
</dbReference>
<organism evidence="2 3">
    <name type="scientific">Ursidibacter maritimus</name>
    <dbReference type="NCBI Taxonomy" id="1331689"/>
    <lineage>
        <taxon>Bacteria</taxon>
        <taxon>Pseudomonadati</taxon>
        <taxon>Pseudomonadota</taxon>
        <taxon>Gammaproteobacteria</taxon>
        <taxon>Pasteurellales</taxon>
        <taxon>Pasteurellaceae</taxon>
        <taxon>Ursidibacter</taxon>
    </lineage>
</organism>
<dbReference type="EMBL" id="JABUMC010000001">
    <property type="protein sequence ID" value="MBV6545799.1"/>
    <property type="molecule type" value="Genomic_DNA"/>
</dbReference>
<sequence length="150" mass="17747">MKNMIFLFTFLLCSCISLPEIKYVCKTDVEIVRASYLLDRHIPDKPFKIAYYPTARLHNLGHQCEDYISAINEIGDYFFKKFHGKSIKEMEFALNKEQHLNKFNYMLLGNGEPELKVGQKIQIQVYEYKEMETIFSSTFFSTKIRISNIY</sequence>
<evidence type="ECO:0000313" key="4">
    <source>
        <dbReference type="Proteomes" id="UP001196379"/>
    </source>
</evidence>
<dbReference type="GeneID" id="65548694"/>
<keyword evidence="4" id="KW-1185">Reference proteome</keyword>
<dbReference type="RefSeq" id="WP_157402856.1">
    <property type="nucleotide sequence ID" value="NZ_JABULY010000001.1"/>
</dbReference>
<dbReference type="Proteomes" id="UP001196379">
    <property type="component" value="Unassembled WGS sequence"/>
</dbReference>
<dbReference type="PROSITE" id="PS51257">
    <property type="entry name" value="PROKAR_LIPOPROTEIN"/>
    <property type="match status" value="1"/>
</dbReference>
<name>A0A949SWS0_9PAST</name>
<comment type="caution">
    <text evidence="2">The sequence shown here is derived from an EMBL/GenBank/DDBJ whole genome shotgun (WGS) entry which is preliminary data.</text>
</comment>
<dbReference type="AlphaFoldDB" id="A0A949SWS0"/>
<evidence type="ECO:0000313" key="1">
    <source>
        <dbReference type="EMBL" id="MBV6530723.1"/>
    </source>
</evidence>
<protein>
    <submittedName>
        <fullName evidence="2">Uncharacterized protein</fullName>
    </submittedName>
</protein>
<gene>
    <name evidence="1" type="ORF">HT657_00960</name>
    <name evidence="2" type="ORF">HT672_00560</name>
</gene>
<reference evidence="2 4" key="1">
    <citation type="journal article" date="2021" name="Mol. Ecol.">
        <title>Polar bear-adapted Ursidibacter maritimus are remarkably conserved after generations in captivity.</title>
        <authorList>
            <person name="Espinosa-Gongora C."/>
            <person name="Hansen M.J."/>
            <person name="Bertelsen M.F."/>
            <person name="Bojesen A.M."/>
        </authorList>
    </citation>
    <scope>NUCLEOTIDE SEQUENCE</scope>
    <source>
        <strain evidence="2">Pb43105x</strain>
        <strain evidence="1 4">Pb43106</strain>
    </source>
</reference>